<dbReference type="EMBL" id="JANTQA010000036">
    <property type="protein sequence ID" value="KAJ3436406.1"/>
    <property type="molecule type" value="Genomic_DNA"/>
</dbReference>
<proteinExistence type="predicted"/>
<dbReference type="Proteomes" id="UP001146793">
    <property type="component" value="Unassembled WGS sequence"/>
</dbReference>
<comment type="caution">
    <text evidence="3">The sequence shown here is derived from an EMBL/GenBank/DDBJ whole genome shotgun (WGS) entry which is preliminary data.</text>
</comment>
<name>A0AAV7Z5Y8_9EUKA</name>
<feature type="region of interest" description="Disordered" evidence="2">
    <location>
        <begin position="86"/>
        <end position="122"/>
    </location>
</feature>
<reference evidence="3" key="1">
    <citation type="submission" date="2022-08" db="EMBL/GenBank/DDBJ databases">
        <title>Novel sulphate-reducing endosymbionts in the free-living metamonad Anaeramoeba.</title>
        <authorList>
            <person name="Jerlstrom-Hultqvist J."/>
            <person name="Cepicka I."/>
            <person name="Gallot-Lavallee L."/>
            <person name="Salas-Leiva D."/>
            <person name="Curtis B.A."/>
            <person name="Zahonova K."/>
            <person name="Pipaliya S."/>
            <person name="Dacks J."/>
            <person name="Roger A.J."/>
        </authorList>
    </citation>
    <scope>NUCLEOTIDE SEQUENCE</scope>
    <source>
        <strain evidence="3">Busselton2</strain>
    </source>
</reference>
<dbReference type="AlphaFoldDB" id="A0AAV7Z5Y8"/>
<evidence type="ECO:0000313" key="3">
    <source>
        <dbReference type="EMBL" id="KAJ3436406.1"/>
    </source>
</evidence>
<protein>
    <submittedName>
        <fullName evidence="3">Structural maintenance of chromosomes protein</fullName>
    </submittedName>
</protein>
<evidence type="ECO:0000313" key="4">
    <source>
        <dbReference type="Proteomes" id="UP001146793"/>
    </source>
</evidence>
<keyword evidence="1" id="KW-0175">Coiled coil</keyword>
<evidence type="ECO:0000256" key="2">
    <source>
        <dbReference type="SAM" id="MobiDB-lite"/>
    </source>
</evidence>
<evidence type="ECO:0000256" key="1">
    <source>
        <dbReference type="SAM" id="Coils"/>
    </source>
</evidence>
<sequence>MNNNESETNIINVLQTQANLLKENTLKQMKQRNQLEQILKKRYQQFHRSKEEMEFQQKQLQKIRSTKKQLSELFALITEISPSFASTVISSNDPNDRVQKQRTENEGNETIKKEKKQSEQQQKALKEKMMQLEELKKNYQKQIYEKQKLLLQKQKENKMKQKKTKELDTKSSKLDDELKEQFTVRRNVKIQKEYLQTELNELKKLNDKLPLTIQEKKEQIKKLKRENRNKVNKLNSLAQILMYRTQLLNSYKIQSNRFPVQWISKNGKGKQTISAFIRFKETENGILFLIISAQNKKKKKNNKKSILVKRYLQDILDIGSQQNEKKVIEICFQDKAIIRFVSEEPAHMIKTIQELMSIDSNQLISKKN</sequence>
<gene>
    <name evidence="3" type="ORF">M0812_18464</name>
</gene>
<feature type="coiled-coil region" evidence="1">
    <location>
        <begin position="185"/>
        <end position="240"/>
    </location>
</feature>
<organism evidence="3 4">
    <name type="scientific">Anaeramoeba flamelloides</name>
    <dbReference type="NCBI Taxonomy" id="1746091"/>
    <lineage>
        <taxon>Eukaryota</taxon>
        <taxon>Metamonada</taxon>
        <taxon>Anaeramoebidae</taxon>
        <taxon>Anaeramoeba</taxon>
    </lineage>
</organism>
<accession>A0AAV7Z5Y8</accession>
<feature type="compositionally biased region" description="Basic and acidic residues" evidence="2">
    <location>
        <begin position="94"/>
        <end position="122"/>
    </location>
</feature>